<feature type="region of interest" description="Disordered" evidence="1">
    <location>
        <begin position="236"/>
        <end position="270"/>
    </location>
</feature>
<feature type="region of interest" description="Disordered" evidence="1">
    <location>
        <begin position="25"/>
        <end position="45"/>
    </location>
</feature>
<feature type="compositionally biased region" description="Gly residues" evidence="1">
    <location>
        <begin position="199"/>
        <end position="209"/>
    </location>
</feature>
<dbReference type="GeneID" id="98125349"/>
<evidence type="ECO:0000313" key="3">
    <source>
        <dbReference type="Proteomes" id="UP001600064"/>
    </source>
</evidence>
<organism evidence="2 3">
    <name type="scientific">Remersonia thermophila</name>
    <dbReference type="NCBI Taxonomy" id="72144"/>
    <lineage>
        <taxon>Eukaryota</taxon>
        <taxon>Fungi</taxon>
        <taxon>Dikarya</taxon>
        <taxon>Ascomycota</taxon>
        <taxon>Pezizomycotina</taxon>
        <taxon>Sordariomycetes</taxon>
        <taxon>Sordariomycetidae</taxon>
        <taxon>Sordariales</taxon>
        <taxon>Sordariales incertae sedis</taxon>
        <taxon>Remersonia</taxon>
    </lineage>
</organism>
<evidence type="ECO:0000313" key="2">
    <source>
        <dbReference type="EMBL" id="KAL2266961.1"/>
    </source>
</evidence>
<comment type="caution">
    <text evidence="2">The sequence shown here is derived from an EMBL/GenBank/DDBJ whole genome shotgun (WGS) entry which is preliminary data.</text>
</comment>
<accession>A0ABR4DAW3</accession>
<name>A0ABR4DAW3_9PEZI</name>
<evidence type="ECO:0000256" key="1">
    <source>
        <dbReference type="SAM" id="MobiDB-lite"/>
    </source>
</evidence>
<proteinExistence type="predicted"/>
<feature type="region of interest" description="Disordered" evidence="1">
    <location>
        <begin position="355"/>
        <end position="425"/>
    </location>
</feature>
<dbReference type="RefSeq" id="XP_070865688.1">
    <property type="nucleotide sequence ID" value="XM_071010705.1"/>
</dbReference>
<keyword evidence="3" id="KW-1185">Reference proteome</keyword>
<gene>
    <name evidence="2" type="ORF">VTJ83DRAFT_4238</name>
</gene>
<dbReference type="Proteomes" id="UP001600064">
    <property type="component" value="Unassembled WGS sequence"/>
</dbReference>
<reference evidence="2 3" key="1">
    <citation type="journal article" date="2024" name="Commun. Biol.">
        <title>Comparative genomic analysis of thermophilic fungi reveals convergent evolutionary adaptations and gene losses.</title>
        <authorList>
            <person name="Steindorff A.S."/>
            <person name="Aguilar-Pontes M.V."/>
            <person name="Robinson A.J."/>
            <person name="Andreopoulos B."/>
            <person name="LaButti K."/>
            <person name="Kuo A."/>
            <person name="Mondo S."/>
            <person name="Riley R."/>
            <person name="Otillar R."/>
            <person name="Haridas S."/>
            <person name="Lipzen A."/>
            <person name="Grimwood J."/>
            <person name="Schmutz J."/>
            <person name="Clum A."/>
            <person name="Reid I.D."/>
            <person name="Moisan M.C."/>
            <person name="Butler G."/>
            <person name="Nguyen T.T.M."/>
            <person name="Dewar K."/>
            <person name="Conant G."/>
            <person name="Drula E."/>
            <person name="Henrissat B."/>
            <person name="Hansel C."/>
            <person name="Singer S."/>
            <person name="Hutchinson M.I."/>
            <person name="de Vries R.P."/>
            <person name="Natvig D.O."/>
            <person name="Powell A.J."/>
            <person name="Tsang A."/>
            <person name="Grigoriev I.V."/>
        </authorList>
    </citation>
    <scope>NUCLEOTIDE SEQUENCE [LARGE SCALE GENOMIC DNA]</scope>
    <source>
        <strain evidence="2 3">ATCC 22073</strain>
    </source>
</reference>
<feature type="compositionally biased region" description="Basic and acidic residues" evidence="1">
    <location>
        <begin position="384"/>
        <end position="425"/>
    </location>
</feature>
<sequence>MPRTSGRVNGEANGDIPHHNNRVIDFPSLFASPSPSQHHQNGVPISNANTIDLGPFWTSLAPGVQYAIAHSFAQQGPLSQGLMSLNLAHAEIVGLLHLIHDERRKHARLDGLLLPPDPPRDGAQPSLARLQDLMPVTESLPAFQVAQGQRFLRARGMEDAADRLAGWVGTGGRYHPIDIDAGLAGFLADLRSREDDGEGGGGGGGGGGASEKAAKQRREAARHLLRMDGRELLVRLDPPPETVNPQRVGSGAGPRASPSGGGGGGGGATADTMEGLKVLSQGLHPANYCVVGPSGNRYSVLDGSDWPDWEAVRALGGISDGDLGWLTGEAVVSDAVNCLGFDELMGLGALDHAGGDGNEQSASGEAELGSQAADVEEEGAQEAAKSDETGPRSMIKDAAAEPKDDKETAEARPEPEKDGKEPTNETYHDPLGMEVDIAQAQGAAEEASHEIAKDNAAMEAAVTELINAMAGAVPFDERCVDFEAIQPPDPGLMWGGGDQASP</sequence>
<dbReference type="EMBL" id="JAZGUE010000004">
    <property type="protein sequence ID" value="KAL2266961.1"/>
    <property type="molecule type" value="Genomic_DNA"/>
</dbReference>
<feature type="compositionally biased region" description="Polar residues" evidence="1">
    <location>
        <begin position="31"/>
        <end position="45"/>
    </location>
</feature>
<protein>
    <submittedName>
        <fullName evidence="2">Uncharacterized protein</fullName>
    </submittedName>
</protein>
<feature type="region of interest" description="Disordered" evidence="1">
    <location>
        <begin position="194"/>
        <end position="219"/>
    </location>
</feature>
<feature type="compositionally biased region" description="Gly residues" evidence="1">
    <location>
        <begin position="259"/>
        <end position="268"/>
    </location>
</feature>